<comment type="caution">
    <text evidence="6">The sequence shown here is derived from an EMBL/GenBank/DDBJ whole genome shotgun (WGS) entry which is preliminary data.</text>
</comment>
<organism evidence="6 7">
    <name type="scientific">Actinoallomurus acaciae</name>
    <dbReference type="NCBI Taxonomy" id="502577"/>
    <lineage>
        <taxon>Bacteria</taxon>
        <taxon>Bacillati</taxon>
        <taxon>Actinomycetota</taxon>
        <taxon>Actinomycetes</taxon>
        <taxon>Streptosporangiales</taxon>
        <taxon>Thermomonosporaceae</taxon>
        <taxon>Actinoallomurus</taxon>
    </lineage>
</organism>
<feature type="transmembrane region" description="Helical" evidence="5">
    <location>
        <begin position="151"/>
        <end position="170"/>
    </location>
</feature>
<feature type="transmembrane region" description="Helical" evidence="5">
    <location>
        <begin position="20"/>
        <end position="37"/>
    </location>
</feature>
<feature type="transmembrane region" description="Helical" evidence="5">
    <location>
        <begin position="91"/>
        <end position="110"/>
    </location>
</feature>
<dbReference type="RefSeq" id="WP_378213299.1">
    <property type="nucleotide sequence ID" value="NZ_JBHLZP010000917.1"/>
</dbReference>
<evidence type="ECO:0000313" key="6">
    <source>
        <dbReference type="EMBL" id="MFB9840086.1"/>
    </source>
</evidence>
<keyword evidence="2 5" id="KW-0812">Transmembrane</keyword>
<name>A0ABV5YYB5_9ACTN</name>
<protein>
    <submittedName>
        <fullName evidence="6">MFS transporter</fullName>
    </submittedName>
</protein>
<reference evidence="6 7" key="1">
    <citation type="submission" date="2024-09" db="EMBL/GenBank/DDBJ databases">
        <authorList>
            <person name="Sun Q."/>
            <person name="Mori K."/>
        </authorList>
    </citation>
    <scope>NUCLEOTIDE SEQUENCE [LARGE SCALE GENOMIC DNA]</scope>
    <source>
        <strain evidence="6 7">TBRC 0563</strain>
    </source>
</reference>
<evidence type="ECO:0000256" key="5">
    <source>
        <dbReference type="SAM" id="Phobius"/>
    </source>
</evidence>
<dbReference type="Proteomes" id="UP001589627">
    <property type="component" value="Unassembled WGS sequence"/>
</dbReference>
<dbReference type="SUPFAM" id="SSF103473">
    <property type="entry name" value="MFS general substrate transporter"/>
    <property type="match status" value="1"/>
</dbReference>
<keyword evidence="7" id="KW-1185">Reference proteome</keyword>
<dbReference type="Gene3D" id="1.20.1250.20">
    <property type="entry name" value="MFS general substrate transporter like domains"/>
    <property type="match status" value="1"/>
</dbReference>
<keyword evidence="4 5" id="KW-0472">Membrane</keyword>
<dbReference type="EMBL" id="JBHLZP010000917">
    <property type="protein sequence ID" value="MFB9840086.1"/>
    <property type="molecule type" value="Genomic_DNA"/>
</dbReference>
<dbReference type="PANTHER" id="PTHR42718:SF49">
    <property type="entry name" value="EXPORT PROTEIN"/>
    <property type="match status" value="1"/>
</dbReference>
<gene>
    <name evidence="6" type="ORF">ACFFNX_48855</name>
</gene>
<evidence type="ECO:0000256" key="4">
    <source>
        <dbReference type="ARBA" id="ARBA00023136"/>
    </source>
</evidence>
<feature type="transmembrane region" description="Helical" evidence="5">
    <location>
        <begin position="117"/>
        <end position="139"/>
    </location>
</feature>
<dbReference type="InterPro" id="IPR011701">
    <property type="entry name" value="MFS"/>
</dbReference>
<evidence type="ECO:0000313" key="7">
    <source>
        <dbReference type="Proteomes" id="UP001589627"/>
    </source>
</evidence>
<evidence type="ECO:0000256" key="3">
    <source>
        <dbReference type="ARBA" id="ARBA00022989"/>
    </source>
</evidence>
<feature type="non-terminal residue" evidence="6">
    <location>
        <position position="1"/>
    </location>
</feature>
<evidence type="ECO:0000256" key="2">
    <source>
        <dbReference type="ARBA" id="ARBA00022692"/>
    </source>
</evidence>
<feature type="transmembrane region" description="Helical" evidence="5">
    <location>
        <begin position="58"/>
        <end position="79"/>
    </location>
</feature>
<dbReference type="InterPro" id="IPR036259">
    <property type="entry name" value="MFS_trans_sf"/>
</dbReference>
<keyword evidence="3 5" id="KW-1133">Transmembrane helix</keyword>
<feature type="transmembrane region" description="Helical" evidence="5">
    <location>
        <begin position="214"/>
        <end position="236"/>
    </location>
</feature>
<proteinExistence type="predicted"/>
<feature type="transmembrane region" description="Helical" evidence="5">
    <location>
        <begin position="190"/>
        <end position="208"/>
    </location>
</feature>
<comment type="subcellular location">
    <subcellularLocation>
        <location evidence="1">Membrane</location>
        <topology evidence="1">Multi-pass membrane protein</topology>
    </subcellularLocation>
</comment>
<evidence type="ECO:0000256" key="1">
    <source>
        <dbReference type="ARBA" id="ARBA00004141"/>
    </source>
</evidence>
<dbReference type="PANTHER" id="PTHR42718">
    <property type="entry name" value="MAJOR FACILITATOR SUPERFAMILY MULTIDRUG TRANSPORTER MFSC"/>
    <property type="match status" value="1"/>
</dbReference>
<dbReference type="Pfam" id="PF07690">
    <property type="entry name" value="MFS_1"/>
    <property type="match status" value="1"/>
</dbReference>
<accession>A0ABV5YYB5</accession>
<sequence length="242" mass="23961">LAALLGAVTVGRAGWTRPEVPGLLAAALILLAGFVTVELRSAEPMLDLRLFRRPDFTVATAGALCTGAAVIGMMSYLPTVAGDVLGEPPPAAGAVISLWAGVSFVVSLLVRRLTVAARHLIAAGLVLCAAGELLLLVLAPGRGWWTMAPGLVVSGIGSGLLNAALAGMAVGSVPPSRTAMGSGANNTARYVGASLGVAMVVAVDASASGPARGAHAALAVSASLALAGAIVTTLIGRSMRVK</sequence>